<dbReference type="RefSeq" id="WP_248436255.1">
    <property type="nucleotide sequence ID" value="NZ_CP096205.1"/>
</dbReference>
<proteinExistence type="predicted"/>
<dbReference type="Proteomes" id="UP000830583">
    <property type="component" value="Chromosome"/>
</dbReference>
<name>A0ABY4KHT5_9FLAO</name>
<dbReference type="EMBL" id="CP096205">
    <property type="protein sequence ID" value="UPQ80367.1"/>
    <property type="molecule type" value="Genomic_DNA"/>
</dbReference>
<keyword evidence="2" id="KW-1185">Reference proteome</keyword>
<evidence type="ECO:0000313" key="2">
    <source>
        <dbReference type="Proteomes" id="UP000830583"/>
    </source>
</evidence>
<evidence type="ECO:0000313" key="1">
    <source>
        <dbReference type="EMBL" id="UPQ80367.1"/>
    </source>
</evidence>
<accession>A0ABY4KHT5</accession>
<reference evidence="1" key="1">
    <citation type="submission" date="2022-04" db="EMBL/GenBank/DDBJ databases">
        <title>Consumption of N2O by Flavobacterium azooxidireducens sp. nov. isolated from Decomposing Leaf Litter of Phragmites australis (Cav.).</title>
        <authorList>
            <person name="Behrendt U."/>
            <person name="Spanner T."/>
            <person name="Augustin J."/>
            <person name="Horn M.A."/>
            <person name="Kolb S."/>
            <person name="Ulrich A."/>
        </authorList>
    </citation>
    <scope>NUCLEOTIDE SEQUENCE</scope>
    <source>
        <strain evidence="1">IGB 4-14</strain>
    </source>
</reference>
<gene>
    <name evidence="1" type="ORF">M0M57_05890</name>
</gene>
<organism evidence="1 2">
    <name type="scientific">Flavobacterium azooxidireducens</name>
    <dbReference type="NCBI Taxonomy" id="1871076"/>
    <lineage>
        <taxon>Bacteria</taxon>
        <taxon>Pseudomonadati</taxon>
        <taxon>Bacteroidota</taxon>
        <taxon>Flavobacteriia</taxon>
        <taxon>Flavobacteriales</taxon>
        <taxon>Flavobacteriaceae</taxon>
        <taxon>Flavobacterium</taxon>
    </lineage>
</organism>
<sequence>MEKRQMMIELDLNKLDEDDQTLFFGKPYNTLAENEELKFIQHFDFEMDYVVMVVLEINPDYRIIKKGEYPVEIEDNFVRVVLTMEHFTNQNEIIK</sequence>
<protein>
    <submittedName>
        <fullName evidence="1">Uncharacterized protein</fullName>
    </submittedName>
</protein>